<evidence type="ECO:0008006" key="4">
    <source>
        <dbReference type="Google" id="ProtNLM"/>
    </source>
</evidence>
<proteinExistence type="predicted"/>
<gene>
    <name evidence="2" type="ORF">D6D85_05975</name>
</gene>
<evidence type="ECO:0000256" key="1">
    <source>
        <dbReference type="SAM" id="Phobius"/>
    </source>
</evidence>
<keyword evidence="1" id="KW-0472">Membrane</keyword>
<dbReference type="RefSeq" id="WP_125671114.1">
    <property type="nucleotide sequence ID" value="NZ_RCOS01000072.1"/>
</dbReference>
<evidence type="ECO:0000313" key="2">
    <source>
        <dbReference type="EMBL" id="RSN75586.1"/>
    </source>
</evidence>
<dbReference type="AlphaFoldDB" id="A0A429GNW8"/>
<comment type="caution">
    <text evidence="2">The sequence shown here is derived from an EMBL/GenBank/DDBJ whole genome shotgun (WGS) entry which is preliminary data.</text>
</comment>
<feature type="transmembrane region" description="Helical" evidence="1">
    <location>
        <begin position="31"/>
        <end position="50"/>
    </location>
</feature>
<evidence type="ECO:0000313" key="3">
    <source>
        <dbReference type="Proteomes" id="UP000277582"/>
    </source>
</evidence>
<dbReference type="EMBL" id="RCOS01000072">
    <property type="protein sequence ID" value="RSN75586.1"/>
    <property type="molecule type" value="Genomic_DNA"/>
</dbReference>
<keyword evidence="1" id="KW-1133">Transmembrane helix</keyword>
<sequence>MGLRSLIGAVLLIFGIGGIYSWVVAGLSSAIPSLGIALCLIGSYLIYTDLRRKRKIVTVDKTTLTIASLLGAVVGGTIALEELKSRLSTTSSRDEQIRLLEEQLESLRYQGRISDDKYQEIKAMIENVKAGRRSG</sequence>
<feature type="transmembrane region" description="Helical" evidence="1">
    <location>
        <begin position="7"/>
        <end position="25"/>
    </location>
</feature>
<keyword evidence="1" id="KW-0812">Transmembrane</keyword>
<keyword evidence="3" id="KW-1185">Reference proteome</keyword>
<protein>
    <recommendedName>
        <fullName evidence="4">SHOCT domain-containing protein</fullName>
    </recommendedName>
</protein>
<organism evidence="2 3">
    <name type="scientific">Candidatus Methanodesulfokora washburnensis</name>
    <dbReference type="NCBI Taxonomy" id="2478471"/>
    <lineage>
        <taxon>Archaea</taxon>
        <taxon>Thermoproteota</taxon>
        <taxon>Candidatus Korarchaeia</taxon>
        <taxon>Candidatus Korarchaeia incertae sedis</taxon>
        <taxon>Candidatus Methanodesulfokora</taxon>
    </lineage>
</organism>
<dbReference type="Proteomes" id="UP000277582">
    <property type="component" value="Unassembled WGS sequence"/>
</dbReference>
<reference evidence="2 3" key="1">
    <citation type="submission" date="2018-10" db="EMBL/GenBank/DDBJ databases">
        <title>Co-occurring genomic capacity for anaerobic methane metabolism and dissimilatory sulfite reduction discovered in the Korarchaeota.</title>
        <authorList>
            <person name="Mckay L.J."/>
            <person name="Dlakic M."/>
            <person name="Fields M.W."/>
            <person name="Delmont T.O."/>
            <person name="Eren A.M."/>
            <person name="Jay Z.J."/>
            <person name="Klingelsmith K.B."/>
            <person name="Rusch D.B."/>
            <person name="Inskeep W.P."/>
        </authorList>
    </citation>
    <scope>NUCLEOTIDE SEQUENCE [LARGE SCALE GENOMIC DNA]</scope>
    <source>
        <strain evidence="2 3">MDKW</strain>
    </source>
</reference>
<name>A0A429GNW8_9CREN</name>
<accession>A0A429GNW8</accession>